<dbReference type="EMBL" id="HACG01006561">
    <property type="protein sequence ID" value="CEK53426.1"/>
    <property type="molecule type" value="Transcribed_RNA"/>
</dbReference>
<feature type="compositionally biased region" description="Basic and acidic residues" evidence="1">
    <location>
        <begin position="159"/>
        <end position="175"/>
    </location>
</feature>
<dbReference type="AlphaFoldDB" id="A0A0B6YC82"/>
<reference evidence="2" key="1">
    <citation type="submission" date="2014-12" db="EMBL/GenBank/DDBJ databases">
        <title>Insight into the proteome of Arion vulgaris.</title>
        <authorList>
            <person name="Aradska J."/>
            <person name="Bulat T."/>
            <person name="Smidak R."/>
            <person name="Sarate P."/>
            <person name="Gangsoo J."/>
            <person name="Sialana F."/>
            <person name="Bilban M."/>
            <person name="Lubec G."/>
        </authorList>
    </citation>
    <scope>NUCLEOTIDE SEQUENCE</scope>
    <source>
        <tissue evidence="2">Skin</tissue>
    </source>
</reference>
<feature type="non-terminal residue" evidence="2">
    <location>
        <position position="189"/>
    </location>
</feature>
<proteinExistence type="predicted"/>
<gene>
    <name evidence="2" type="primary">ORF20257</name>
</gene>
<organism evidence="2">
    <name type="scientific">Arion vulgaris</name>
    <dbReference type="NCBI Taxonomy" id="1028688"/>
    <lineage>
        <taxon>Eukaryota</taxon>
        <taxon>Metazoa</taxon>
        <taxon>Spiralia</taxon>
        <taxon>Lophotrochozoa</taxon>
        <taxon>Mollusca</taxon>
        <taxon>Gastropoda</taxon>
        <taxon>Heterobranchia</taxon>
        <taxon>Euthyneura</taxon>
        <taxon>Panpulmonata</taxon>
        <taxon>Eupulmonata</taxon>
        <taxon>Stylommatophora</taxon>
        <taxon>Helicina</taxon>
        <taxon>Arionoidea</taxon>
        <taxon>Arionidae</taxon>
        <taxon>Arion</taxon>
    </lineage>
</organism>
<evidence type="ECO:0000256" key="1">
    <source>
        <dbReference type="SAM" id="MobiDB-lite"/>
    </source>
</evidence>
<accession>A0A0B6YC82</accession>
<sequence length="189" mass="20699">VTSSKQQENTPCYSTSTRQFISGTLQPSTTSSVQTNTYGQKDFASYSTSVANEPAGLVEIYQTSSSRDGTKTSNCPIPNFSETPQSLPEPNELPVQKNSLPKISGLPKSRVKSPGSSDTPSYIPTPKTVQLIDKGTVPAYSPTPKQTENSYRKSTSHTVEYDPVKNFAVHEKASTYEEEEEEDPNHNNK</sequence>
<protein>
    <submittedName>
        <fullName evidence="2">Uncharacterized protein</fullName>
    </submittedName>
</protein>
<feature type="non-terminal residue" evidence="2">
    <location>
        <position position="1"/>
    </location>
</feature>
<evidence type="ECO:0000313" key="2">
    <source>
        <dbReference type="EMBL" id="CEK53426.1"/>
    </source>
</evidence>
<name>A0A0B6YC82_9EUPU</name>
<feature type="compositionally biased region" description="Polar residues" evidence="1">
    <location>
        <begin position="61"/>
        <end position="88"/>
    </location>
</feature>
<feature type="region of interest" description="Disordered" evidence="1">
    <location>
        <begin position="61"/>
        <end position="189"/>
    </location>
</feature>
<feature type="compositionally biased region" description="Polar residues" evidence="1">
    <location>
        <begin position="143"/>
        <end position="158"/>
    </location>
</feature>